<evidence type="ECO:0000256" key="13">
    <source>
        <dbReference type="ARBA" id="ARBA00022989"/>
    </source>
</evidence>
<dbReference type="EC" id="2.7.11.1" evidence="2"/>
<dbReference type="FunFam" id="1.10.510.10:FF:001023">
    <property type="entry name" value="Os07g0541700 protein"/>
    <property type="match status" value="1"/>
</dbReference>
<comment type="catalytic activity">
    <reaction evidence="16">
        <text>L-threonyl-[protein] + ATP = O-phospho-L-threonyl-[protein] + ADP + H(+)</text>
        <dbReference type="Rhea" id="RHEA:46608"/>
        <dbReference type="Rhea" id="RHEA-COMP:11060"/>
        <dbReference type="Rhea" id="RHEA-COMP:11605"/>
        <dbReference type="ChEBI" id="CHEBI:15378"/>
        <dbReference type="ChEBI" id="CHEBI:30013"/>
        <dbReference type="ChEBI" id="CHEBI:30616"/>
        <dbReference type="ChEBI" id="CHEBI:61977"/>
        <dbReference type="ChEBI" id="CHEBI:456216"/>
        <dbReference type="EC" id="2.7.11.1"/>
    </reaction>
</comment>
<keyword evidence="4" id="KW-0597">Phosphoprotein</keyword>
<evidence type="ECO:0000256" key="6">
    <source>
        <dbReference type="ARBA" id="ARBA00022679"/>
    </source>
</evidence>
<dbReference type="InterPro" id="IPR000719">
    <property type="entry name" value="Prot_kinase_dom"/>
</dbReference>
<keyword evidence="7" id="KW-0812">Transmembrane</keyword>
<dbReference type="InterPro" id="IPR046959">
    <property type="entry name" value="PRK1-6/SRF4-like"/>
</dbReference>
<dbReference type="InterPro" id="IPR013210">
    <property type="entry name" value="LRR_N_plant-typ"/>
</dbReference>
<dbReference type="SUPFAM" id="SSF52058">
    <property type="entry name" value="L domain-like"/>
    <property type="match status" value="1"/>
</dbReference>
<gene>
    <name evidence="21" type="ORF">MUK42_36564</name>
</gene>
<evidence type="ECO:0000256" key="9">
    <source>
        <dbReference type="ARBA" id="ARBA00022737"/>
    </source>
</evidence>
<evidence type="ECO:0000313" key="22">
    <source>
        <dbReference type="Proteomes" id="UP001055439"/>
    </source>
</evidence>
<dbReference type="GO" id="GO:0016020">
    <property type="term" value="C:membrane"/>
    <property type="evidence" value="ECO:0007669"/>
    <property type="project" value="UniProtKB-SubCell"/>
</dbReference>
<feature type="domain" description="Protein kinase" evidence="20">
    <location>
        <begin position="437"/>
        <end position="750"/>
    </location>
</feature>
<dbReference type="Pfam" id="PF00069">
    <property type="entry name" value="Pkinase"/>
    <property type="match status" value="1"/>
</dbReference>
<dbReference type="OrthoDB" id="4062651at2759"/>
<dbReference type="FunFam" id="3.80.10.10:FF:000722">
    <property type="entry name" value="Leucine-rich repeat receptor-like protein kinase"/>
    <property type="match status" value="1"/>
</dbReference>
<keyword evidence="9" id="KW-0677">Repeat</keyword>
<dbReference type="AlphaFoldDB" id="A0A9E7EFQ4"/>
<dbReference type="Pfam" id="PF00560">
    <property type="entry name" value="LRR_1"/>
    <property type="match status" value="4"/>
</dbReference>
<evidence type="ECO:0000256" key="2">
    <source>
        <dbReference type="ARBA" id="ARBA00012513"/>
    </source>
</evidence>
<evidence type="ECO:0000256" key="11">
    <source>
        <dbReference type="ARBA" id="ARBA00022777"/>
    </source>
</evidence>
<keyword evidence="11 21" id="KW-0418">Kinase</keyword>
<evidence type="ECO:0000256" key="8">
    <source>
        <dbReference type="ARBA" id="ARBA00022729"/>
    </source>
</evidence>
<feature type="signal peptide" evidence="19">
    <location>
        <begin position="1"/>
        <end position="23"/>
    </location>
</feature>
<dbReference type="SUPFAM" id="SSF56112">
    <property type="entry name" value="Protein kinase-like (PK-like)"/>
    <property type="match status" value="1"/>
</dbReference>
<proteinExistence type="predicted"/>
<name>A0A9E7EFQ4_9LILI</name>
<dbReference type="Pfam" id="PF08263">
    <property type="entry name" value="LRRNT_2"/>
    <property type="match status" value="1"/>
</dbReference>
<dbReference type="GO" id="GO:0005524">
    <property type="term" value="F:ATP binding"/>
    <property type="evidence" value="ECO:0007669"/>
    <property type="project" value="UniProtKB-KW"/>
</dbReference>
<evidence type="ECO:0000256" key="12">
    <source>
        <dbReference type="ARBA" id="ARBA00022840"/>
    </source>
</evidence>
<evidence type="ECO:0000256" key="7">
    <source>
        <dbReference type="ARBA" id="ARBA00022692"/>
    </source>
</evidence>
<dbReference type="Gene3D" id="1.10.510.10">
    <property type="entry name" value="Transferase(Phosphotransferase) domain 1"/>
    <property type="match status" value="1"/>
</dbReference>
<protein>
    <recommendedName>
        <fullName evidence="2">non-specific serine/threonine protein kinase</fullName>
        <ecNumber evidence="2">2.7.11.1</ecNumber>
    </recommendedName>
</protein>
<dbReference type="InterPro" id="IPR011009">
    <property type="entry name" value="Kinase-like_dom_sf"/>
</dbReference>
<evidence type="ECO:0000256" key="16">
    <source>
        <dbReference type="ARBA" id="ARBA00047899"/>
    </source>
</evidence>
<keyword evidence="13" id="KW-1133">Transmembrane helix</keyword>
<evidence type="ECO:0000256" key="5">
    <source>
        <dbReference type="ARBA" id="ARBA00022614"/>
    </source>
</evidence>
<dbReference type="PANTHER" id="PTHR48007:SF36">
    <property type="entry name" value="RECEPTOR PROTEIN KINASE-LIKE PROTEIN ZAR1"/>
    <property type="match status" value="1"/>
</dbReference>
<dbReference type="InterPro" id="IPR001611">
    <property type="entry name" value="Leu-rich_rpt"/>
</dbReference>
<evidence type="ECO:0000256" key="10">
    <source>
        <dbReference type="ARBA" id="ARBA00022741"/>
    </source>
</evidence>
<evidence type="ECO:0000256" key="18">
    <source>
        <dbReference type="SAM" id="MobiDB-lite"/>
    </source>
</evidence>
<keyword evidence="8 19" id="KW-0732">Signal</keyword>
<evidence type="ECO:0000256" key="15">
    <source>
        <dbReference type="ARBA" id="ARBA00023180"/>
    </source>
</evidence>
<evidence type="ECO:0000313" key="21">
    <source>
        <dbReference type="EMBL" id="URD76555.1"/>
    </source>
</evidence>
<keyword evidence="22" id="KW-1185">Reference proteome</keyword>
<keyword evidence="14" id="KW-0472">Membrane</keyword>
<dbReference type="Gene3D" id="3.80.10.10">
    <property type="entry name" value="Ribonuclease Inhibitor"/>
    <property type="match status" value="2"/>
</dbReference>
<feature type="region of interest" description="Disordered" evidence="18">
    <location>
        <begin position="394"/>
        <end position="414"/>
    </location>
</feature>
<comment type="catalytic activity">
    <reaction evidence="17">
        <text>L-seryl-[protein] + ATP = O-phospho-L-seryl-[protein] + ADP + H(+)</text>
        <dbReference type="Rhea" id="RHEA:17989"/>
        <dbReference type="Rhea" id="RHEA-COMP:9863"/>
        <dbReference type="Rhea" id="RHEA-COMP:11604"/>
        <dbReference type="ChEBI" id="CHEBI:15378"/>
        <dbReference type="ChEBI" id="CHEBI:29999"/>
        <dbReference type="ChEBI" id="CHEBI:30616"/>
        <dbReference type="ChEBI" id="CHEBI:83421"/>
        <dbReference type="ChEBI" id="CHEBI:456216"/>
        <dbReference type="EC" id="2.7.11.1"/>
    </reaction>
</comment>
<evidence type="ECO:0000256" key="1">
    <source>
        <dbReference type="ARBA" id="ARBA00004167"/>
    </source>
</evidence>
<dbReference type="PANTHER" id="PTHR48007">
    <property type="entry name" value="LEUCINE-RICH REPEAT RECEPTOR-LIKE PROTEIN KINASE PXC1"/>
    <property type="match status" value="1"/>
</dbReference>
<keyword evidence="21" id="KW-0675">Receptor</keyword>
<dbReference type="Proteomes" id="UP001055439">
    <property type="component" value="Chromosome 1"/>
</dbReference>
<evidence type="ECO:0000256" key="17">
    <source>
        <dbReference type="ARBA" id="ARBA00048679"/>
    </source>
</evidence>
<keyword evidence="12" id="KW-0067">ATP-binding</keyword>
<organism evidence="21 22">
    <name type="scientific">Musa troglodytarum</name>
    <name type="common">fe'i banana</name>
    <dbReference type="NCBI Taxonomy" id="320322"/>
    <lineage>
        <taxon>Eukaryota</taxon>
        <taxon>Viridiplantae</taxon>
        <taxon>Streptophyta</taxon>
        <taxon>Embryophyta</taxon>
        <taxon>Tracheophyta</taxon>
        <taxon>Spermatophyta</taxon>
        <taxon>Magnoliopsida</taxon>
        <taxon>Liliopsida</taxon>
        <taxon>Zingiberales</taxon>
        <taxon>Musaceae</taxon>
        <taxon>Musa</taxon>
    </lineage>
</organism>
<dbReference type="EMBL" id="CP097502">
    <property type="protein sequence ID" value="URD76555.1"/>
    <property type="molecule type" value="Genomic_DNA"/>
</dbReference>
<evidence type="ECO:0000256" key="4">
    <source>
        <dbReference type="ARBA" id="ARBA00022553"/>
    </source>
</evidence>
<evidence type="ECO:0000256" key="19">
    <source>
        <dbReference type="SAM" id="SignalP"/>
    </source>
</evidence>
<keyword evidence="6" id="KW-0808">Transferase</keyword>
<keyword evidence="5" id="KW-0433">Leucine-rich repeat</keyword>
<keyword evidence="10" id="KW-0547">Nucleotide-binding</keyword>
<keyword evidence="3" id="KW-0723">Serine/threonine-protein kinase</keyword>
<dbReference type="InterPro" id="IPR032675">
    <property type="entry name" value="LRR_dom_sf"/>
</dbReference>
<dbReference type="FunFam" id="3.80.10.10:FF:000275">
    <property type="entry name" value="Leucine-rich repeat receptor-like protein kinase"/>
    <property type="match status" value="1"/>
</dbReference>
<evidence type="ECO:0000256" key="14">
    <source>
        <dbReference type="ARBA" id="ARBA00023136"/>
    </source>
</evidence>
<reference evidence="21" key="1">
    <citation type="submission" date="2022-05" db="EMBL/GenBank/DDBJ databases">
        <title>The Musa troglodytarum L. genome provides insights into the mechanism of non-climacteric behaviour and enrichment of carotenoids.</title>
        <authorList>
            <person name="Wang J."/>
        </authorList>
    </citation>
    <scope>NUCLEOTIDE SEQUENCE</scope>
    <source>
        <tissue evidence="21">Leaf</tissue>
    </source>
</reference>
<sequence length="751" mass="78477">MMRRKLHLSIIFFLCIVYAIALARRCGALSPDGLSLLAFKAAVSEDPSSSLAGWSEGDEDPCRWPGVSCANITGFAYPRVVGIAVSGKNLSGYIPSELGTLLFLRRLNLHSNHLSGPIPAQLFNASSLHSLFLYDNLLSGPFPAAVCDLPRLQNLDFSRNALSGPLPPAIRGCRQLQRLLLAGNSLSGEIPAGIWAEMVGLVQLDLSSNEFEGPIPPDLGELDSLGGTLNLSHNRFSGAIPSTLGNLPSTVSLDLRYNNLSGEIPGAGSLANQGPTAFLNNPGLCGFPLLIPCEERTEPAVEAPGGRRGAAAAASAGGAGAEAAAGEATGGMRAGLIVLISVADAAGVALVGLVVVCAYWKVKDQEKGCAKLGGEGGRPGRRWGCTWCGAAGEDKGEQGLPSSEDEEEGIAGGGGGAEGELVAMDKGFKVELEELLRASAYVLGKGGKGIVYKVVVGDGAAVAVRRLGEGSGGGGRYKEFAAEVRAMGRVRHPNLVRLRAYYWAPDEKLLITDFISNGNLAAALRGRSGHPSLSWPVRMRIARGAARGLAYLHDCSPRKLVHGNLKPSNILLDADFNPRISDFGLLRLLSLASSPSSSDAAAPSSSTTGLIGAALPQSAKSTHLDLPSPYRAPEARAAAASAAALPTQKSDVYSFGVVLLEMLTGKPPELSSPSPPSSSGEQVPGLVRWVRKGFDEARPLSDLADPVLLRDVHAKKELAAAFHVALACTDVDPLARPRMKMVSERLDRIVS</sequence>
<feature type="chain" id="PRO_5038703356" description="non-specific serine/threonine protein kinase" evidence="19">
    <location>
        <begin position="24"/>
        <end position="751"/>
    </location>
</feature>
<evidence type="ECO:0000256" key="3">
    <source>
        <dbReference type="ARBA" id="ARBA00022527"/>
    </source>
</evidence>
<dbReference type="GO" id="GO:0004674">
    <property type="term" value="F:protein serine/threonine kinase activity"/>
    <property type="evidence" value="ECO:0007669"/>
    <property type="project" value="UniProtKB-KW"/>
</dbReference>
<dbReference type="Gene3D" id="3.30.200.20">
    <property type="entry name" value="Phosphorylase Kinase, domain 1"/>
    <property type="match status" value="1"/>
</dbReference>
<comment type="subcellular location">
    <subcellularLocation>
        <location evidence="1">Membrane</location>
        <topology evidence="1">Single-pass membrane protein</topology>
    </subcellularLocation>
</comment>
<keyword evidence="15" id="KW-0325">Glycoprotein</keyword>
<evidence type="ECO:0000259" key="20">
    <source>
        <dbReference type="PROSITE" id="PS50011"/>
    </source>
</evidence>
<accession>A0A9E7EFQ4</accession>
<dbReference type="PROSITE" id="PS50011">
    <property type="entry name" value="PROTEIN_KINASE_DOM"/>
    <property type="match status" value="1"/>
</dbReference>